<reference evidence="10 11" key="1">
    <citation type="submission" date="2019-12" db="EMBL/GenBank/DDBJ databases">
        <authorList>
            <person name="Alioto T."/>
            <person name="Alioto T."/>
            <person name="Gomez Garrido J."/>
        </authorList>
    </citation>
    <scope>NUCLEOTIDE SEQUENCE [LARGE SCALE GENOMIC DNA]</scope>
</reference>
<evidence type="ECO:0000256" key="5">
    <source>
        <dbReference type="ARBA" id="ARBA00023163"/>
    </source>
</evidence>
<gene>
    <name evidence="10" type="ORF">OLEA9_A078878</name>
</gene>
<evidence type="ECO:0000256" key="2">
    <source>
        <dbReference type="ARBA" id="ARBA00023015"/>
    </source>
</evidence>
<dbReference type="Gramene" id="OE9A078878T1">
    <property type="protein sequence ID" value="OE9A078878C1"/>
    <property type="gene ID" value="OE9A078878"/>
</dbReference>
<dbReference type="InterPro" id="IPR044607">
    <property type="entry name" value="RKD-like"/>
</dbReference>
<dbReference type="PANTHER" id="PTHR46373:SF5">
    <property type="entry name" value="RWP-RK DOMAIN PROTEIN"/>
    <property type="match status" value="1"/>
</dbReference>
<feature type="coiled-coil region" evidence="7">
    <location>
        <begin position="279"/>
        <end position="306"/>
    </location>
</feature>
<evidence type="ECO:0000256" key="6">
    <source>
        <dbReference type="ARBA" id="ARBA00023242"/>
    </source>
</evidence>
<sequence length="309" mass="35465">MADLTAIVPYHDPGDDITFIDQSSFLVENPTLGLPEYHDCEPPTGFNDIVDANDPFMDPVVWDFGYKNDENLVSSYLAEPSEFQGGRNSLENGNNVDRNIQNSDSARPMQLSDSPVFRSADNCICCQRLREITHVNGISMKRLEIHGRVGMVIHAILEKYDSDLSFQNHEFKVFDFCTKSIHSVKEFLVQYYEECKQEGYVMLQDPLSTFYERVRTGNMKLKDVIGYFDHPIEDAARKLNVCPTVMKKICRRDGLPRWPYRKVKSIKKKILEKNEILNSASGDEERKQAEADIHKLQEELAKIYGIHSS</sequence>
<dbReference type="PANTHER" id="PTHR46373">
    <property type="entry name" value="PROTEIN RKD4"/>
    <property type="match status" value="1"/>
</dbReference>
<evidence type="ECO:0000256" key="1">
    <source>
        <dbReference type="ARBA" id="ARBA00004049"/>
    </source>
</evidence>
<dbReference type="Proteomes" id="UP000594638">
    <property type="component" value="Unassembled WGS sequence"/>
</dbReference>
<keyword evidence="3 7" id="KW-0175">Coiled coil</keyword>
<protein>
    <recommendedName>
        <fullName evidence="9">RWP-RK domain-containing protein</fullName>
    </recommendedName>
</protein>
<dbReference type="EMBL" id="CACTIH010007334">
    <property type="protein sequence ID" value="CAA3010126.1"/>
    <property type="molecule type" value="Genomic_DNA"/>
</dbReference>
<proteinExistence type="predicted"/>
<evidence type="ECO:0000256" key="7">
    <source>
        <dbReference type="SAM" id="Coils"/>
    </source>
</evidence>
<evidence type="ECO:0000313" key="11">
    <source>
        <dbReference type="Proteomes" id="UP000594638"/>
    </source>
</evidence>
<dbReference type="GO" id="GO:0003677">
    <property type="term" value="F:DNA binding"/>
    <property type="evidence" value="ECO:0007669"/>
    <property type="project" value="UniProtKB-KW"/>
</dbReference>
<keyword evidence="6" id="KW-0539">Nucleus</keyword>
<dbReference type="Pfam" id="PF02042">
    <property type="entry name" value="RWP-RK"/>
    <property type="match status" value="1"/>
</dbReference>
<organism evidence="10 11">
    <name type="scientific">Olea europaea subsp. europaea</name>
    <dbReference type="NCBI Taxonomy" id="158383"/>
    <lineage>
        <taxon>Eukaryota</taxon>
        <taxon>Viridiplantae</taxon>
        <taxon>Streptophyta</taxon>
        <taxon>Embryophyta</taxon>
        <taxon>Tracheophyta</taxon>
        <taxon>Spermatophyta</taxon>
        <taxon>Magnoliopsida</taxon>
        <taxon>eudicotyledons</taxon>
        <taxon>Gunneridae</taxon>
        <taxon>Pentapetalae</taxon>
        <taxon>asterids</taxon>
        <taxon>lamiids</taxon>
        <taxon>Lamiales</taxon>
        <taxon>Oleaceae</taxon>
        <taxon>Oleeae</taxon>
        <taxon>Olea</taxon>
    </lineage>
</organism>
<keyword evidence="11" id="KW-1185">Reference proteome</keyword>
<keyword evidence="4" id="KW-0238">DNA-binding</keyword>
<comment type="function">
    <text evidence="1">Putative transcription factor.</text>
</comment>
<accession>A0A8S0TYT7</accession>
<dbReference type="OrthoDB" id="6270329at2759"/>
<dbReference type="InterPro" id="IPR003035">
    <property type="entry name" value="RWP-RK_dom"/>
</dbReference>
<feature type="domain" description="RWP-RK" evidence="9">
    <location>
        <begin position="206"/>
        <end position="286"/>
    </location>
</feature>
<evidence type="ECO:0000256" key="8">
    <source>
        <dbReference type="SAM" id="MobiDB-lite"/>
    </source>
</evidence>
<evidence type="ECO:0000259" key="9">
    <source>
        <dbReference type="PROSITE" id="PS51519"/>
    </source>
</evidence>
<evidence type="ECO:0000256" key="4">
    <source>
        <dbReference type="ARBA" id="ARBA00023125"/>
    </source>
</evidence>
<evidence type="ECO:0000256" key="3">
    <source>
        <dbReference type="ARBA" id="ARBA00023054"/>
    </source>
</evidence>
<dbReference type="AlphaFoldDB" id="A0A8S0TYT7"/>
<feature type="compositionally biased region" description="Polar residues" evidence="8">
    <location>
        <begin position="86"/>
        <end position="105"/>
    </location>
</feature>
<evidence type="ECO:0000313" key="10">
    <source>
        <dbReference type="EMBL" id="CAA3010126.1"/>
    </source>
</evidence>
<dbReference type="GO" id="GO:0003700">
    <property type="term" value="F:DNA-binding transcription factor activity"/>
    <property type="evidence" value="ECO:0007669"/>
    <property type="project" value="InterPro"/>
</dbReference>
<keyword evidence="2" id="KW-0805">Transcription regulation</keyword>
<name>A0A8S0TYT7_OLEEU</name>
<feature type="region of interest" description="Disordered" evidence="8">
    <location>
        <begin position="84"/>
        <end position="107"/>
    </location>
</feature>
<keyword evidence="5" id="KW-0804">Transcription</keyword>
<comment type="caution">
    <text evidence="10">The sequence shown here is derived from an EMBL/GenBank/DDBJ whole genome shotgun (WGS) entry which is preliminary data.</text>
</comment>
<dbReference type="PROSITE" id="PS51519">
    <property type="entry name" value="RWP_RK"/>
    <property type="match status" value="1"/>
</dbReference>